<name>A0A7V2WLD1_9BACT</name>
<accession>A0A7V2WLD1</accession>
<dbReference type="EMBL" id="DRNO01000151">
    <property type="protein sequence ID" value="HFC03675.1"/>
    <property type="molecule type" value="Genomic_DNA"/>
</dbReference>
<feature type="non-terminal residue" evidence="1">
    <location>
        <position position="1"/>
    </location>
</feature>
<proteinExistence type="predicted"/>
<protein>
    <submittedName>
        <fullName evidence="1">Nitrous oxide reductase</fullName>
    </submittedName>
</protein>
<dbReference type="AlphaFoldDB" id="A0A7V2WLD1"/>
<dbReference type="Pfam" id="PF05573">
    <property type="entry name" value="NosL"/>
    <property type="match status" value="1"/>
</dbReference>
<evidence type="ECO:0000313" key="1">
    <source>
        <dbReference type="EMBL" id="HFC03675.1"/>
    </source>
</evidence>
<dbReference type="SUPFAM" id="SSF160387">
    <property type="entry name" value="NosL/MerB-like"/>
    <property type="match status" value="1"/>
</dbReference>
<organism evidence="1">
    <name type="scientific">Nitratifractor salsuginis</name>
    <dbReference type="NCBI Taxonomy" id="269261"/>
    <lineage>
        <taxon>Bacteria</taxon>
        <taxon>Pseudomonadati</taxon>
        <taxon>Campylobacterota</taxon>
        <taxon>Epsilonproteobacteria</taxon>
        <taxon>Campylobacterales</taxon>
        <taxon>Sulfurovaceae</taxon>
        <taxon>Nitratifractor</taxon>
    </lineage>
</organism>
<sequence length="132" mass="15130">AKCPVCGMFVSKYPKWAAEIVVDGKTYWFDGVKDMMKFYIFDGDFPYDRSKIEKMLVTDFYTLEAIPAKEAYYVIGSRLYGPMGNELIPFKTEKEAKDFMADHGGDRIVRFDEITGKMVMGLDGIEYDEGQP</sequence>
<dbReference type="PANTHER" id="PTHR41247">
    <property type="entry name" value="HTH-TYPE TRANSCRIPTIONAL REPRESSOR YCNK"/>
    <property type="match status" value="1"/>
</dbReference>
<dbReference type="InterPro" id="IPR008719">
    <property type="entry name" value="N2O_reductase_NosL"/>
</dbReference>
<dbReference type="PANTHER" id="PTHR41247:SF1">
    <property type="entry name" value="HTH-TYPE TRANSCRIPTIONAL REPRESSOR YCNK"/>
    <property type="match status" value="1"/>
</dbReference>
<dbReference type="Proteomes" id="UP000885722">
    <property type="component" value="Unassembled WGS sequence"/>
</dbReference>
<reference evidence="1" key="1">
    <citation type="journal article" date="2020" name="mSystems">
        <title>Genome- and Community-Level Interaction Insights into Carbon Utilization and Element Cycling Functions of Hydrothermarchaeota in Hydrothermal Sediment.</title>
        <authorList>
            <person name="Zhou Z."/>
            <person name="Liu Y."/>
            <person name="Xu W."/>
            <person name="Pan J."/>
            <person name="Luo Z.H."/>
            <person name="Li M."/>
        </authorList>
    </citation>
    <scope>NUCLEOTIDE SEQUENCE [LARGE SCALE GENOMIC DNA]</scope>
    <source>
        <strain evidence="1">HyVt-513</strain>
    </source>
</reference>
<gene>
    <name evidence="1" type="ORF">ENJ74_02270</name>
</gene>
<dbReference type="Gene3D" id="3.30.70.2050">
    <property type="match status" value="1"/>
</dbReference>
<comment type="caution">
    <text evidence="1">The sequence shown here is derived from an EMBL/GenBank/DDBJ whole genome shotgun (WGS) entry which is preliminary data.</text>
</comment>